<dbReference type="RefSeq" id="WP_062702522.1">
    <property type="nucleotide sequence ID" value="NZ_LJOD01000017.1"/>
</dbReference>
<organism evidence="2 3">
    <name type="scientific">Chryseobacterium indologenes</name>
    <name type="common">Flavobacterium indologenes</name>
    <dbReference type="NCBI Taxonomy" id="253"/>
    <lineage>
        <taxon>Bacteria</taxon>
        <taxon>Pseudomonadati</taxon>
        <taxon>Bacteroidota</taxon>
        <taxon>Flavobacteriia</taxon>
        <taxon>Flavobacteriales</taxon>
        <taxon>Weeksellaceae</taxon>
        <taxon>Chryseobacterium group</taxon>
        <taxon>Chryseobacterium</taxon>
    </lineage>
</organism>
<name>A0A0N0ZSK1_CHRID</name>
<reference evidence="3" key="2">
    <citation type="submission" date="2015-09" db="EMBL/GenBank/DDBJ databases">
        <title>Draft genome sequence of a multidrug-resistant Chryseobacterium indologenes isolate from Malaysia.</title>
        <authorList>
            <person name="Yu C.Y."/>
            <person name="Ang G.Y."/>
            <person name="Chan K.-G."/>
        </authorList>
    </citation>
    <scope>NUCLEOTIDE SEQUENCE [LARGE SCALE GENOMIC DNA]</scope>
    <source>
        <strain evidence="3">CI_885</strain>
    </source>
</reference>
<comment type="caution">
    <text evidence="2">The sequence shown here is derived from an EMBL/GenBank/DDBJ whole genome shotgun (WGS) entry which is preliminary data.</text>
</comment>
<gene>
    <name evidence="2" type="ORF">AOB46_19510</name>
</gene>
<reference evidence="2 3" key="1">
    <citation type="journal article" date="2015" name="Genom Data">
        <title>Draft genome sequence of a multidrug-resistant Chryseobacterium indologenes isolate from Malaysia.</title>
        <authorList>
            <person name="Yu C.Y."/>
            <person name="Ang G.Y."/>
            <person name="Cheng H.J."/>
            <person name="Cheong Y.M."/>
            <person name="Yin W.F."/>
            <person name="Chan K.G."/>
        </authorList>
    </citation>
    <scope>NUCLEOTIDE SEQUENCE [LARGE SCALE GENOMIC DNA]</scope>
    <source>
        <strain evidence="2 3">CI_885</strain>
    </source>
</reference>
<dbReference type="EMBL" id="LJOD01000017">
    <property type="protein sequence ID" value="KPE49538.1"/>
    <property type="molecule type" value="Genomic_DNA"/>
</dbReference>
<evidence type="ECO:0000313" key="3">
    <source>
        <dbReference type="Proteomes" id="UP000037953"/>
    </source>
</evidence>
<feature type="transmembrane region" description="Helical" evidence="1">
    <location>
        <begin position="120"/>
        <end position="143"/>
    </location>
</feature>
<protein>
    <submittedName>
        <fullName evidence="2">Uncharacterized protein</fullName>
    </submittedName>
</protein>
<dbReference type="OrthoDB" id="1246786at2"/>
<dbReference type="Proteomes" id="UP000037953">
    <property type="component" value="Unassembled WGS sequence"/>
</dbReference>
<sequence>MTHEIVSKVQERQVTDYLMLYRLPLDILLEVKDHMTSQIMDMQQDKDLTFEQAFHETKKIWENDLKMTNYSFFDKEQVPVIVKEIARTKYNTILKRASFLVLISFAVNMLSIYLSANQEIYTALFRLQNSLFILVPLAIWIFDSDMRKYLKGDYKYQGKLFYTMYQRNLGLLIISVNTMFQIVLRQGTYPFQYFRAGHEASLFPVILTLVIPPILQIMVLFALISFFEHKKALPEVQRFLETSEE</sequence>
<keyword evidence="1" id="KW-0472">Membrane</keyword>
<dbReference type="PATRIC" id="fig|253.9.peg.1872"/>
<evidence type="ECO:0000256" key="1">
    <source>
        <dbReference type="SAM" id="Phobius"/>
    </source>
</evidence>
<keyword evidence="1" id="KW-1133">Transmembrane helix</keyword>
<feature type="transmembrane region" description="Helical" evidence="1">
    <location>
        <begin position="203"/>
        <end position="227"/>
    </location>
</feature>
<accession>A0A0N0ZSK1</accession>
<proteinExistence type="predicted"/>
<keyword evidence="1" id="KW-0812">Transmembrane</keyword>
<feature type="transmembrane region" description="Helical" evidence="1">
    <location>
        <begin position="97"/>
        <end position="114"/>
    </location>
</feature>
<feature type="transmembrane region" description="Helical" evidence="1">
    <location>
        <begin position="164"/>
        <end position="183"/>
    </location>
</feature>
<evidence type="ECO:0000313" key="2">
    <source>
        <dbReference type="EMBL" id="KPE49538.1"/>
    </source>
</evidence>
<dbReference type="AlphaFoldDB" id="A0A0N0ZSK1"/>